<feature type="compositionally biased region" description="Low complexity" evidence="1">
    <location>
        <begin position="32"/>
        <end position="46"/>
    </location>
</feature>
<evidence type="ECO:0008006" key="5">
    <source>
        <dbReference type="Google" id="ProtNLM"/>
    </source>
</evidence>
<gene>
    <name evidence="3" type="ORF">AZI86_09950</name>
</gene>
<keyword evidence="2" id="KW-0732">Signal</keyword>
<dbReference type="EMBL" id="LUKE01000001">
    <property type="protein sequence ID" value="KYG67310.1"/>
    <property type="molecule type" value="Genomic_DNA"/>
</dbReference>
<comment type="caution">
    <text evidence="3">The sequence shown here is derived from an EMBL/GenBank/DDBJ whole genome shotgun (WGS) entry which is preliminary data.</text>
</comment>
<evidence type="ECO:0000256" key="2">
    <source>
        <dbReference type="SAM" id="SignalP"/>
    </source>
</evidence>
<evidence type="ECO:0000313" key="4">
    <source>
        <dbReference type="Proteomes" id="UP000075320"/>
    </source>
</evidence>
<dbReference type="Proteomes" id="UP000075320">
    <property type="component" value="Unassembled WGS sequence"/>
</dbReference>
<sequence>MNSKWIVLSLSIASFSAFAAPSSKIKARSAASTPTVTESSSTTTSSIKMPGPSAYDVAPKGVRISVFKPVLTMKVKDQDRNQNERTLDNTFGFSFGYANLPYKEIGWTANGTYIEIFEAGEKYGVIRTDANIGYGFEKNLNVKAGLNLSKFVIPARMRDDYNPNIGVQASAGLQMTKNVGLDAGYTYMKQTNSNEEVLLSGLEIGLHGTF</sequence>
<evidence type="ECO:0000313" key="3">
    <source>
        <dbReference type="EMBL" id="KYG67310.1"/>
    </source>
</evidence>
<feature type="signal peptide" evidence="2">
    <location>
        <begin position="1"/>
        <end position="19"/>
    </location>
</feature>
<evidence type="ECO:0000256" key="1">
    <source>
        <dbReference type="SAM" id="MobiDB-lite"/>
    </source>
</evidence>
<organism evidence="3 4">
    <name type="scientific">Bdellovibrio bacteriovorus</name>
    <dbReference type="NCBI Taxonomy" id="959"/>
    <lineage>
        <taxon>Bacteria</taxon>
        <taxon>Pseudomonadati</taxon>
        <taxon>Bdellovibrionota</taxon>
        <taxon>Bdellovibrionia</taxon>
        <taxon>Bdellovibrionales</taxon>
        <taxon>Pseudobdellovibrionaceae</taxon>
        <taxon>Bdellovibrio</taxon>
    </lineage>
</organism>
<protein>
    <recommendedName>
        <fullName evidence="5">Outer membrane protein beta-barrel domain-containing protein</fullName>
    </recommendedName>
</protein>
<proteinExistence type="predicted"/>
<dbReference type="InterPro" id="IPR011250">
    <property type="entry name" value="OMP/PagP_B-barrel"/>
</dbReference>
<dbReference type="SUPFAM" id="SSF56925">
    <property type="entry name" value="OMPA-like"/>
    <property type="match status" value="1"/>
</dbReference>
<feature type="region of interest" description="Disordered" evidence="1">
    <location>
        <begin position="29"/>
        <end position="48"/>
    </location>
</feature>
<name>A0A150WS97_BDEBC</name>
<reference evidence="3 4" key="1">
    <citation type="submission" date="2016-03" db="EMBL/GenBank/DDBJ databases">
        <authorList>
            <person name="Ploux O."/>
        </authorList>
    </citation>
    <scope>NUCLEOTIDE SEQUENCE [LARGE SCALE GENOMIC DNA]</scope>
    <source>
        <strain evidence="3 4">R0</strain>
    </source>
</reference>
<accession>A0A150WS97</accession>
<dbReference type="RefSeq" id="WP_061834884.1">
    <property type="nucleotide sequence ID" value="NZ_LUKE01000001.1"/>
</dbReference>
<dbReference type="AlphaFoldDB" id="A0A150WS97"/>
<keyword evidence="4" id="KW-1185">Reference proteome</keyword>
<feature type="chain" id="PRO_5007573685" description="Outer membrane protein beta-barrel domain-containing protein" evidence="2">
    <location>
        <begin position="20"/>
        <end position="210"/>
    </location>
</feature>